<evidence type="ECO:0000256" key="1">
    <source>
        <dbReference type="ARBA" id="ARBA00022737"/>
    </source>
</evidence>
<accession>A0A9D1RTU5</accession>
<evidence type="ECO:0000313" key="5">
    <source>
        <dbReference type="Proteomes" id="UP000824192"/>
    </source>
</evidence>
<feature type="chain" id="PRO_5038592624" evidence="2">
    <location>
        <begin position="27"/>
        <end position="797"/>
    </location>
</feature>
<keyword evidence="2" id="KW-0732">Signal</keyword>
<gene>
    <name evidence="4" type="ORF">H9868_02930</name>
</gene>
<name>A0A9D1RTU5_9FIRM</name>
<evidence type="ECO:0000259" key="3">
    <source>
        <dbReference type="PROSITE" id="PS51272"/>
    </source>
</evidence>
<feature type="domain" description="SLH" evidence="3">
    <location>
        <begin position="27"/>
        <end position="90"/>
    </location>
</feature>
<reference evidence="4" key="2">
    <citation type="submission" date="2021-04" db="EMBL/GenBank/DDBJ databases">
        <authorList>
            <person name="Gilroy R."/>
        </authorList>
    </citation>
    <scope>NUCLEOTIDE SEQUENCE</scope>
    <source>
        <strain evidence="4">ChiGjej6B6-1540</strain>
    </source>
</reference>
<feature type="domain" description="SLH" evidence="3">
    <location>
        <begin position="91"/>
        <end position="175"/>
    </location>
</feature>
<protein>
    <submittedName>
        <fullName evidence="4">S-layer homology domain-containing protein</fullName>
    </submittedName>
</protein>
<evidence type="ECO:0000313" key="4">
    <source>
        <dbReference type="EMBL" id="HIW93475.1"/>
    </source>
</evidence>
<dbReference type="Proteomes" id="UP000824192">
    <property type="component" value="Unassembled WGS sequence"/>
</dbReference>
<dbReference type="EMBL" id="DXGA01000064">
    <property type="protein sequence ID" value="HIW93475.1"/>
    <property type="molecule type" value="Genomic_DNA"/>
</dbReference>
<evidence type="ECO:0000256" key="2">
    <source>
        <dbReference type="SAM" id="SignalP"/>
    </source>
</evidence>
<feature type="signal peptide" evidence="2">
    <location>
        <begin position="1"/>
        <end position="26"/>
    </location>
</feature>
<reference evidence="4" key="1">
    <citation type="journal article" date="2021" name="PeerJ">
        <title>Extensive microbial diversity within the chicken gut microbiome revealed by metagenomics and culture.</title>
        <authorList>
            <person name="Gilroy R."/>
            <person name="Ravi A."/>
            <person name="Getino M."/>
            <person name="Pursley I."/>
            <person name="Horton D.L."/>
            <person name="Alikhan N.F."/>
            <person name="Baker D."/>
            <person name="Gharbi K."/>
            <person name="Hall N."/>
            <person name="Watson M."/>
            <person name="Adriaenssens E.M."/>
            <person name="Foster-Nyarko E."/>
            <person name="Jarju S."/>
            <person name="Secka A."/>
            <person name="Antonio M."/>
            <person name="Oren A."/>
            <person name="Chaudhuri R.R."/>
            <person name="La Ragione R."/>
            <person name="Hildebrand F."/>
            <person name="Pallen M.J."/>
        </authorList>
    </citation>
    <scope>NUCLEOTIDE SEQUENCE</scope>
    <source>
        <strain evidence="4">ChiGjej6B6-1540</strain>
    </source>
</reference>
<proteinExistence type="predicted"/>
<dbReference type="AlphaFoldDB" id="A0A9D1RTU5"/>
<keyword evidence="1" id="KW-0677">Repeat</keyword>
<organism evidence="4 5">
    <name type="scientific">Candidatus Flavonifractor merdipullorum</name>
    <dbReference type="NCBI Taxonomy" id="2838590"/>
    <lineage>
        <taxon>Bacteria</taxon>
        <taxon>Bacillati</taxon>
        <taxon>Bacillota</taxon>
        <taxon>Clostridia</taxon>
        <taxon>Eubacteriales</taxon>
        <taxon>Oscillospiraceae</taxon>
        <taxon>Flavonifractor</taxon>
    </lineage>
</organism>
<comment type="caution">
    <text evidence="4">The sequence shown here is derived from an EMBL/GenBank/DDBJ whole genome shotgun (WGS) entry which is preliminary data.</text>
</comment>
<sequence>MKCKRILAGLLAAALLMSLMLLPVSAAGSSAFTDIQDPDVAEAAEILRLLDVVDGTGGSYFRPSGTLSRAEFCKMAVCIMGKRDLEPAQRGRTIFTDVGPGHWARGYVNLASSLTTSGELAGAASSNEEGGSAGDRLILGVGDGSFEPNRAITFGEAVAILIRILGYSSADIAPGAAWYDGYLSLAKESGLSDGLNLAGNATITRGQTAQLFRNLLFTNSKGTEECYLVGKLGGSLTEDVTLLAMEHSSTTGTNSVTLASGSDILSPRTGRTGISSDLLGVRGQMAQDKDGKFLTLRPNSDDLIRRVSISGTVDANYITAGGEKITVLPETVVWKNGEATTFEKEWSYLYTGTPMVLCYGPTGKLDYIYLSSASQASDEVMVARSDPNGSNPFTALLHGAADYKIYKNGVPATVSDLRRYDVAYYDSAAKILYVSDQRLTGRYENAYPNPTAPSKVTMLSQEFTVLAGAAGDLAAFRPGDNMTLLFTSDGRVAGAVDASEAKSTTVGVVQKCENGTAEVSPLVDMVNAAGEKVVFRGQTTLSDTASAEMVGQLVTVSSNSAGKLTLTKLTKGETVEGSLDVENRMLDGVALSPNVRLFERVGRGPTAEIQFDQLTRSTVPASKILYAAKDYSGKYSVLVFDDVTGDQYEYGFAQYRPADPPTGEVQTNNPHVAVRNVTTSSELVCGTQFRKNELIGIASSLETLNGEYKLGRYVRLTKADGVIRSDYDPDNHTLRVGEETFPISKEVWCYNETTGHWFEGEDGYTRFELARAYAQEMTVYYDNSPQNGGKIRFVVVK</sequence>
<dbReference type="PROSITE" id="PS51272">
    <property type="entry name" value="SLH"/>
    <property type="match status" value="2"/>
</dbReference>
<dbReference type="InterPro" id="IPR001119">
    <property type="entry name" value="SLH_dom"/>
</dbReference>
<dbReference type="Pfam" id="PF00395">
    <property type="entry name" value="SLH"/>
    <property type="match status" value="1"/>
</dbReference>